<evidence type="ECO:0000313" key="2">
    <source>
        <dbReference type="Proteomes" id="UP000250235"/>
    </source>
</evidence>
<protein>
    <submittedName>
        <fullName evidence="1">Uncharacterized protein</fullName>
    </submittedName>
</protein>
<keyword evidence="2" id="KW-1185">Reference proteome</keyword>
<evidence type="ECO:0000313" key="1">
    <source>
        <dbReference type="EMBL" id="KZV33381.1"/>
    </source>
</evidence>
<dbReference type="EMBL" id="KV005832">
    <property type="protein sequence ID" value="KZV33381.1"/>
    <property type="molecule type" value="Genomic_DNA"/>
</dbReference>
<proteinExistence type="predicted"/>
<dbReference type="Proteomes" id="UP000250235">
    <property type="component" value="Unassembled WGS sequence"/>
</dbReference>
<gene>
    <name evidence="1" type="ORF">F511_40075</name>
</gene>
<organism evidence="1 2">
    <name type="scientific">Dorcoceras hygrometricum</name>
    <dbReference type="NCBI Taxonomy" id="472368"/>
    <lineage>
        <taxon>Eukaryota</taxon>
        <taxon>Viridiplantae</taxon>
        <taxon>Streptophyta</taxon>
        <taxon>Embryophyta</taxon>
        <taxon>Tracheophyta</taxon>
        <taxon>Spermatophyta</taxon>
        <taxon>Magnoliopsida</taxon>
        <taxon>eudicotyledons</taxon>
        <taxon>Gunneridae</taxon>
        <taxon>Pentapetalae</taxon>
        <taxon>asterids</taxon>
        <taxon>lamiids</taxon>
        <taxon>Lamiales</taxon>
        <taxon>Gesneriaceae</taxon>
        <taxon>Didymocarpoideae</taxon>
        <taxon>Trichosporeae</taxon>
        <taxon>Loxocarpinae</taxon>
        <taxon>Dorcoceras</taxon>
    </lineage>
</organism>
<dbReference type="AlphaFoldDB" id="A0A2Z7BN68"/>
<sequence>MVWMRCLNGPREQASNIMALDEKNRAKLIKDKPSRPEGGQLREEKTGSRDLVKLDAYDRDEADGRMISVRSLTSSSASCKIAQYVAAGVQAGSVLRYEHRWKASKAYQFDSTSSGKTLEKPSQTGALPSVKEVKLDTRSLRAGVQWWLGVLVAAGRRIGLQQGAAGCRLTEKGGKYFEFFHNAR</sequence>
<accession>A0A2Z7BN68</accession>
<name>A0A2Z7BN68_9LAMI</name>
<reference evidence="1 2" key="1">
    <citation type="journal article" date="2015" name="Proc. Natl. Acad. Sci. U.S.A.">
        <title>The resurrection genome of Boea hygrometrica: A blueprint for survival of dehydration.</title>
        <authorList>
            <person name="Xiao L."/>
            <person name="Yang G."/>
            <person name="Zhang L."/>
            <person name="Yang X."/>
            <person name="Zhao S."/>
            <person name="Ji Z."/>
            <person name="Zhou Q."/>
            <person name="Hu M."/>
            <person name="Wang Y."/>
            <person name="Chen M."/>
            <person name="Xu Y."/>
            <person name="Jin H."/>
            <person name="Xiao X."/>
            <person name="Hu G."/>
            <person name="Bao F."/>
            <person name="Hu Y."/>
            <person name="Wan P."/>
            <person name="Li L."/>
            <person name="Deng X."/>
            <person name="Kuang T."/>
            <person name="Xiang C."/>
            <person name="Zhu J.K."/>
            <person name="Oliver M.J."/>
            <person name="He Y."/>
        </authorList>
    </citation>
    <scope>NUCLEOTIDE SEQUENCE [LARGE SCALE GENOMIC DNA]</scope>
    <source>
        <strain evidence="2">cv. XS01</strain>
    </source>
</reference>